<protein>
    <recommendedName>
        <fullName evidence="5">DUF11 domain-containing protein</fullName>
    </recommendedName>
</protein>
<feature type="compositionally biased region" description="Basic and acidic residues" evidence="1">
    <location>
        <begin position="1"/>
        <end position="10"/>
    </location>
</feature>
<sequence length="800" mass="83671">MSDGEPEKSSPWRRAGRHSASPFDAPSPWAAPPFQAADRAEPEPEPAEPAAEAPAPPPPPAPVEVLAAYVDEQTELSVVDDYDDAYALPVTERDPAPDRYAPTDRLPLWATPPVEPPPVQPAPAQPTLIQPDPVQPAPRKPGPFVPPPAPPPRPAPVEMYAPVPVQRPAPPAPPAPPTPPPGRPAGNRLLIGLGAAVIVIAVAAVAGIAFVALRSSTPHDDSPTAGIADAVAAIADARGTRAAMTFGDRNGTLVDAEFTMTAAGLGTGTVSDPGGGRAEVRTNGTRTVVRADVNWWSRRAPAQASALADKWILPKDGLILPIDIGRALTPKGLAESVRFAASGSPKAAGTVPWLGRDADVLDNGDWLLVKARTEPRSVVWFGGHLSGLGPLQPAGLRGGRGGLLPLPDATGGRFRPAYQPYNVPPYVGVTLSTADDATLAQVEQAVGEVLPPPDQAGSPGAPAPPASQEHVRLTAPSFVTQADDGDCTGQRCTWSVKVTNKGSAPCDATAIASVSPGMAPVTTHLGVIDPGQSASTPSMTYDKAAGQQSKAAQVYCPALDGLDPAPRRRLAALQFDPSASPKVGALDPALQTVLLNAADAMTRGRTGTMTDQDRQQFLAALDLTIAGQLIPEVRAITESGRVENPDALIGVLRNASGAAEASLQLPLRRELEFAANLLRNDPSAHLRLDDRTPTVTDTTANRIYRLAAVTGDRLLPDRPANAPTGLSTILVVYLEPTRPEHDLDRPGFARVLHDPRHAPAAADTLCPNRQPAMTELVLVNRHGEQRWTAAQLHELADACP</sequence>
<feature type="compositionally biased region" description="Pro residues" evidence="1">
    <location>
        <begin position="165"/>
        <end position="183"/>
    </location>
</feature>
<gene>
    <name evidence="3" type="ORF">ACFFTR_19805</name>
</gene>
<evidence type="ECO:0008006" key="5">
    <source>
        <dbReference type="Google" id="ProtNLM"/>
    </source>
</evidence>
<accession>A0ABV5M924</accession>
<proteinExistence type="predicted"/>
<feature type="region of interest" description="Disordered" evidence="1">
    <location>
        <begin position="449"/>
        <end position="469"/>
    </location>
</feature>
<keyword evidence="2" id="KW-0812">Transmembrane</keyword>
<dbReference type="RefSeq" id="WP_223103321.1">
    <property type="nucleotide sequence ID" value="NZ_CP061913.1"/>
</dbReference>
<feature type="compositionally biased region" description="Pro residues" evidence="1">
    <location>
        <begin position="113"/>
        <end position="124"/>
    </location>
</feature>
<feature type="compositionally biased region" description="Pro residues" evidence="1">
    <location>
        <begin position="133"/>
        <end position="155"/>
    </location>
</feature>
<keyword evidence="4" id="KW-1185">Reference proteome</keyword>
<keyword evidence="2" id="KW-1133">Transmembrane helix</keyword>
<dbReference type="Proteomes" id="UP001589608">
    <property type="component" value="Unassembled WGS sequence"/>
</dbReference>
<comment type="caution">
    <text evidence="3">The sequence shown here is derived from an EMBL/GenBank/DDBJ whole genome shotgun (WGS) entry which is preliminary data.</text>
</comment>
<dbReference type="PRINTS" id="PR01217">
    <property type="entry name" value="PRICHEXTENSN"/>
</dbReference>
<organism evidence="3 4">
    <name type="scientific">Dactylosporangium vinaceum</name>
    <dbReference type="NCBI Taxonomy" id="53362"/>
    <lineage>
        <taxon>Bacteria</taxon>
        <taxon>Bacillati</taxon>
        <taxon>Actinomycetota</taxon>
        <taxon>Actinomycetes</taxon>
        <taxon>Micromonosporales</taxon>
        <taxon>Micromonosporaceae</taxon>
        <taxon>Dactylosporangium</taxon>
    </lineage>
</organism>
<evidence type="ECO:0000256" key="1">
    <source>
        <dbReference type="SAM" id="MobiDB-lite"/>
    </source>
</evidence>
<name>A0ABV5M924_9ACTN</name>
<feature type="region of interest" description="Disordered" evidence="1">
    <location>
        <begin position="1"/>
        <end position="183"/>
    </location>
</feature>
<feature type="compositionally biased region" description="Acidic residues" evidence="1">
    <location>
        <begin position="72"/>
        <end position="84"/>
    </location>
</feature>
<feature type="transmembrane region" description="Helical" evidence="2">
    <location>
        <begin position="189"/>
        <end position="213"/>
    </location>
</feature>
<reference evidence="3 4" key="1">
    <citation type="submission" date="2024-09" db="EMBL/GenBank/DDBJ databases">
        <authorList>
            <person name="Sun Q."/>
            <person name="Mori K."/>
        </authorList>
    </citation>
    <scope>NUCLEOTIDE SEQUENCE [LARGE SCALE GENOMIC DNA]</scope>
    <source>
        <strain evidence="3 4">JCM 3307</strain>
    </source>
</reference>
<evidence type="ECO:0000313" key="3">
    <source>
        <dbReference type="EMBL" id="MFB9445326.1"/>
    </source>
</evidence>
<evidence type="ECO:0000256" key="2">
    <source>
        <dbReference type="SAM" id="Phobius"/>
    </source>
</evidence>
<keyword evidence="2" id="KW-0472">Membrane</keyword>
<evidence type="ECO:0000313" key="4">
    <source>
        <dbReference type="Proteomes" id="UP001589608"/>
    </source>
</evidence>
<dbReference type="EMBL" id="JBHMCA010000042">
    <property type="protein sequence ID" value="MFB9445326.1"/>
    <property type="molecule type" value="Genomic_DNA"/>
</dbReference>